<protein>
    <recommendedName>
        <fullName evidence="2">TonB-dependent receptor</fullName>
    </recommendedName>
</protein>
<accession>A0A411DQC9</accession>
<sequence>MKDVVTLLFLFLFGVYFSQNILIKVVDQQGKQLDNINVQLQQNGRTLQFKKTDVQGICNINISTKGVYTLKFTSLLYKTKFVEINRSEKSDFEITLEQQITEIKEVEIKSRPKIATAKGDTISYNIKAIKDGTERTVEDLIKKLPGLEINENGKVTHNGDIVGQVLIDGNELFGRNHTMSTQNISADMIEGIDFWQNYTTVSGNQSTALNLKLKDEYKERITGNIEANYGNKNSYLAHANLFKFSKVGNLALITDVNSIAKDPIGIMDFYDMNKQEEAVNIDGGTGIDTPTFLNNDGKVKSKDNQFGALQYSKSGKKVSVTAFSIFDRSKLEKLSTINRTAFPEQPTNYNFYESRLEKNNGYFGTTQIKVKKTFSDSSFFYYSFGYNPSEDNFDQDINRNTFLKNSIFDIENTVRGTTFGNFLSWNKKINSSKIILAFLQQQNNYKSTLDINSTENIFQNSFNKLAQILDTDSKKYALDFFLKNDFKFITVNLRSGYSNKNENALLLEAFTNKSEARKLKTYHFLNEIFTQKNLGSFDFFGAISSHFLNFNQSEKHYFEKKIKIKFQPKSNTKTALTLEYFNKYKSPEFTQLLYDENYNRDLSYMRNVSLFPETLINTETFKFNFIRFNLKKGNYLFAMLMYEKANSNFTSDVSNYGMFSETLNVLGSLNDRWFVLVSDDRRLGDFLSLKSKFTGSYSRTNNFINHQTNQTNLKNFQLGQKLLTNFKEIPIQFDFGYTYTKSFFNQSLFNTTSSQQNLKLSLGIRTNIKNEWIGSFLGEYLIQKTQQNIIKNFLLGGQISYRKENSVLEYNLAMNNILNLNSFNYINSSVSLLGRDETSTIALHGYIMGGFKYNF</sequence>
<organism evidence="1">
    <name type="scientific">Chryseobacterium indologenes</name>
    <name type="common">Flavobacterium indologenes</name>
    <dbReference type="NCBI Taxonomy" id="253"/>
    <lineage>
        <taxon>Bacteria</taxon>
        <taxon>Pseudomonadati</taxon>
        <taxon>Bacteroidota</taxon>
        <taxon>Flavobacteriia</taxon>
        <taxon>Flavobacteriales</taxon>
        <taxon>Weeksellaceae</taxon>
        <taxon>Chryseobacterium group</taxon>
        <taxon>Chryseobacterium</taxon>
    </lineage>
</organism>
<gene>
    <name evidence="1" type="ORF">EU348_15815</name>
</gene>
<name>A0A411DQC9_CHRID</name>
<dbReference type="SUPFAM" id="SSF56935">
    <property type="entry name" value="Porins"/>
    <property type="match status" value="1"/>
</dbReference>
<dbReference type="EMBL" id="CP035532">
    <property type="protein sequence ID" value="QBA22568.1"/>
    <property type="molecule type" value="Genomic_DNA"/>
</dbReference>
<reference evidence="1" key="1">
    <citation type="submission" date="2019-01" db="EMBL/GenBank/DDBJ databases">
        <title>Whole Genome Sequencing for Putative Detection of Antimicrobial Resistance and Potential Virulence Factors in Chryseobacterium indologenes isolated from Nile Tilapia in Tanzania.</title>
        <authorList>
            <person name="Mwega E."/>
            <person name="Mutoloki S."/>
            <person name="Mugimba K."/>
            <person name="Colquhoun D."/>
            <person name="Mdegela R."/>
            <person name="Evensen O."/>
            <person name="Wasteson Y."/>
        </authorList>
    </citation>
    <scope>NUCLEOTIDE SEQUENCE [LARGE SCALE GENOMIC DNA]</scope>
    <source>
        <strain evidence="1">StR 01</strain>
    </source>
</reference>
<evidence type="ECO:0008006" key="2">
    <source>
        <dbReference type="Google" id="ProtNLM"/>
    </source>
</evidence>
<proteinExistence type="predicted"/>
<evidence type="ECO:0000313" key="1">
    <source>
        <dbReference type="EMBL" id="QBA22568.1"/>
    </source>
</evidence>
<dbReference type="AlphaFoldDB" id="A0A411DQC9"/>